<feature type="chain" id="PRO_5011607621" description="Transferrin-binding protein B C-lobe/N-lobe beta barrel domain-containing protein" evidence="2">
    <location>
        <begin position="21"/>
        <end position="355"/>
    </location>
</feature>
<dbReference type="Proteomes" id="UP000198926">
    <property type="component" value="Unassembled WGS sequence"/>
</dbReference>
<proteinExistence type="predicted"/>
<dbReference type="PROSITE" id="PS51257">
    <property type="entry name" value="PROKAR_LIPOPROTEIN"/>
    <property type="match status" value="1"/>
</dbReference>
<feature type="compositionally biased region" description="Gly residues" evidence="1">
    <location>
        <begin position="110"/>
        <end position="142"/>
    </location>
</feature>
<accession>A0A1I6MX91</accession>
<feature type="compositionally biased region" description="Gly residues" evidence="1">
    <location>
        <begin position="149"/>
        <end position="158"/>
    </location>
</feature>
<feature type="region of interest" description="Disordered" evidence="1">
    <location>
        <begin position="23"/>
        <end position="159"/>
    </location>
</feature>
<evidence type="ECO:0000313" key="3">
    <source>
        <dbReference type="EMBL" id="SFS20274.1"/>
    </source>
</evidence>
<dbReference type="EMBL" id="FOZM01000002">
    <property type="protein sequence ID" value="SFS20274.1"/>
    <property type="molecule type" value="Genomic_DNA"/>
</dbReference>
<protein>
    <recommendedName>
        <fullName evidence="5">Transferrin-binding protein B C-lobe/N-lobe beta barrel domain-containing protein</fullName>
    </recommendedName>
</protein>
<gene>
    <name evidence="3" type="ORF">SAMN05444714_2559</name>
</gene>
<reference evidence="3 4" key="1">
    <citation type="submission" date="2016-10" db="EMBL/GenBank/DDBJ databases">
        <authorList>
            <person name="de Groot N.N."/>
        </authorList>
    </citation>
    <scope>NUCLEOTIDE SEQUENCE [LARGE SCALE GENOMIC DNA]</scope>
    <source>
        <strain evidence="3 4">DSM 29433</strain>
    </source>
</reference>
<dbReference type="AlphaFoldDB" id="A0A1I6MX91"/>
<evidence type="ECO:0000256" key="1">
    <source>
        <dbReference type="SAM" id="MobiDB-lite"/>
    </source>
</evidence>
<keyword evidence="4" id="KW-1185">Reference proteome</keyword>
<keyword evidence="2" id="KW-0732">Signal</keyword>
<name>A0A1I6MX91_9RHOB</name>
<dbReference type="RefSeq" id="WP_090209098.1">
    <property type="nucleotide sequence ID" value="NZ_FOZM01000002.1"/>
</dbReference>
<dbReference type="OrthoDB" id="7847355at2"/>
<sequence>MAVRFISIFTLVSCISILSACESGGSGANSEGTGGASGAGGGGSTQNPDDGTDGSTPDTGNGGDGSTGGSGGSDSSGGTTGGNTSDSGNGGTTDGGGATDSGGSTSDGGNTAGGGTTANDGGGTAGGTGGGGTTDDTGGGTTDGDDSGDGGTDPGTGGVVTIPASALFLATSEERQFYETTFQSDVTAMGPASVAGGQTAHDNLPAIGTLTYAGYMELLVGDGIASANVAAPATLVLKLEDLSIDGSATGFMGVTADENLIQQVVNYDGTILITNGSISEGLWGNAAVKLDIDGALDSGLNVFTVDGTLVGSLYGANAEGLRVRGTNTGLDGSMITTVDGNTGIIGVGTISALSQ</sequence>
<feature type="compositionally biased region" description="Gly residues" evidence="1">
    <location>
        <begin position="88"/>
        <end position="100"/>
    </location>
</feature>
<organism evidence="3 4">
    <name type="scientific">Yoonia litorea</name>
    <dbReference type="NCBI Taxonomy" id="1123755"/>
    <lineage>
        <taxon>Bacteria</taxon>
        <taxon>Pseudomonadati</taxon>
        <taxon>Pseudomonadota</taxon>
        <taxon>Alphaproteobacteria</taxon>
        <taxon>Rhodobacterales</taxon>
        <taxon>Paracoccaceae</taxon>
        <taxon>Yoonia</taxon>
    </lineage>
</organism>
<feature type="compositionally biased region" description="Gly residues" evidence="1">
    <location>
        <begin position="60"/>
        <end position="81"/>
    </location>
</feature>
<evidence type="ECO:0000256" key="2">
    <source>
        <dbReference type="SAM" id="SignalP"/>
    </source>
</evidence>
<feature type="signal peptide" evidence="2">
    <location>
        <begin position="1"/>
        <end position="20"/>
    </location>
</feature>
<evidence type="ECO:0000313" key="4">
    <source>
        <dbReference type="Proteomes" id="UP000198926"/>
    </source>
</evidence>
<feature type="compositionally biased region" description="Gly residues" evidence="1">
    <location>
        <begin position="24"/>
        <end position="44"/>
    </location>
</feature>
<evidence type="ECO:0008006" key="5">
    <source>
        <dbReference type="Google" id="ProtNLM"/>
    </source>
</evidence>